<evidence type="ECO:0000259" key="2">
    <source>
        <dbReference type="SMART" id="SM00274"/>
    </source>
</evidence>
<feature type="domain" description="Follistatin-like" evidence="2">
    <location>
        <begin position="305"/>
        <end position="334"/>
    </location>
</feature>
<dbReference type="Pfam" id="PF04562">
    <property type="entry name" value="Dicty_spore_N"/>
    <property type="match status" value="2"/>
</dbReference>
<feature type="domain" description="Follistatin-like" evidence="2">
    <location>
        <begin position="154"/>
        <end position="177"/>
    </location>
</feature>
<sequence length="485" mass="50778">MTYLIKCILLIMTVMASVALAGQCDGLAEADCRGNGACQFVPFLSCCGKSSSYCVENCDCKNELSCGIDAKGEIWEFWTSCKPGVGFLPYATPNGTCDSLRCQADETCEWVPSSPCYGTSCCPRIPKCVKSTTSTSGTTTTTTTSTSGTSGGNICDMIICPIGQVCRLLSDGSAKCVQAPPTPDPCCIGITCPTGYICKEANGAPTCVKSEIDCCTDVTCPANFVCMEQNGQPTCVPTAPTCDTTQCAPGFDCKMIANIPTCVKFDCEDINDIDCCLADKRCALSKSTSCCGQQAQLCVNRDDLGCRDFECGTELYCAVYALTGQIHHFNNTCVPKRDWIQYIPPKGPTCAELKCDAIGQACIQTPTSDCTGGPCCPTIAACYPFNYTAGSTIATTTVSTASTTASTIAHVFTTTASTTASTSASTSASTTTTGGDMNCNCAADEVCCQPDKSLDATCLKLCSFIDCAAGYHCLVNNGQPFCVSN</sequence>
<dbReference type="SMART" id="SM00274">
    <property type="entry name" value="FOLN"/>
    <property type="match status" value="6"/>
</dbReference>
<keyword evidence="1" id="KW-0732">Signal</keyword>
<name>R4X1W3_ACYSU</name>
<evidence type="ECO:0000313" key="3">
    <source>
        <dbReference type="EMBL" id="BAN28455.1"/>
    </source>
</evidence>
<accession>R4X1W3</accession>
<evidence type="ECO:0000256" key="1">
    <source>
        <dbReference type="SAM" id="SignalP"/>
    </source>
</evidence>
<dbReference type="AlphaFoldDB" id="R4X1W3"/>
<organism evidence="3">
    <name type="scientific">Acytostelium subglobosum</name>
    <name type="common">Slime mold</name>
    <dbReference type="NCBI Taxonomy" id="361139"/>
    <lineage>
        <taxon>Eukaryota</taxon>
        <taxon>Amoebozoa</taxon>
        <taxon>Evosea</taxon>
        <taxon>Eumycetozoa</taxon>
        <taxon>Dictyostelia</taxon>
        <taxon>Acytosteliales</taxon>
        <taxon>Acytosteliaceae</taxon>
        <taxon>Acytostelium</taxon>
    </lineage>
</organism>
<keyword evidence="3" id="KW-0946">Virion</keyword>
<feature type="signal peptide" evidence="1">
    <location>
        <begin position="1"/>
        <end position="21"/>
    </location>
</feature>
<dbReference type="GO" id="GO:0031160">
    <property type="term" value="C:spore wall"/>
    <property type="evidence" value="ECO:0007669"/>
    <property type="project" value="UniProtKB-ARBA"/>
</dbReference>
<dbReference type="EMBL" id="AB743578">
    <property type="protein sequence ID" value="BAN28455.1"/>
    <property type="molecule type" value="mRNA"/>
</dbReference>
<dbReference type="InterPro" id="IPR007643">
    <property type="entry name" value="Dict_spore_N"/>
</dbReference>
<dbReference type="InterPro" id="IPR003645">
    <property type="entry name" value="Fol_N"/>
</dbReference>
<protein>
    <submittedName>
        <fullName evidence="3">Spore coat protein D1</fullName>
    </submittedName>
</protein>
<keyword evidence="3" id="KW-0167">Capsid protein</keyword>
<feature type="domain" description="Follistatin-like" evidence="2">
    <location>
        <begin position="461"/>
        <end position="483"/>
    </location>
</feature>
<dbReference type="GO" id="GO:0030435">
    <property type="term" value="P:sporulation resulting in formation of a cellular spore"/>
    <property type="evidence" value="ECO:0007669"/>
    <property type="project" value="UniProtKB-ARBA"/>
</dbReference>
<feature type="chain" id="PRO_5004372975" evidence="1">
    <location>
        <begin position="22"/>
        <end position="485"/>
    </location>
</feature>
<reference evidence="3" key="1">
    <citation type="submission" date="2012-08" db="EMBL/GenBank/DDBJ databases">
        <title>Temporal and non-permanent division of labor during sorocarp formation in the cellular slime mold Acytostelium subglobosum.</title>
        <authorList>
            <person name="Mohri K."/>
            <person name="Kiyota Y."/>
            <person name="Kuwayama H."/>
            <person name="Urushihara H."/>
        </authorList>
    </citation>
    <scope>NUCLEOTIDE SEQUENCE</scope>
</reference>
<feature type="domain" description="Follistatin-like" evidence="2">
    <location>
        <begin position="214"/>
        <end position="236"/>
    </location>
</feature>
<feature type="domain" description="Follistatin-like" evidence="2">
    <location>
        <begin position="241"/>
        <end position="263"/>
    </location>
</feature>
<gene>
    <name evidence="3" type="primary">cotD1</name>
</gene>
<feature type="domain" description="Follistatin-like" evidence="2">
    <location>
        <begin position="186"/>
        <end position="208"/>
    </location>
</feature>
<proteinExistence type="evidence at transcript level"/>